<reference evidence="1" key="1">
    <citation type="journal article" date="2014" name="Front. Microbiol.">
        <title>High frequency of phylogenetically diverse reductive dehalogenase-homologous genes in deep subseafloor sedimentary metagenomes.</title>
        <authorList>
            <person name="Kawai M."/>
            <person name="Futagami T."/>
            <person name="Toyoda A."/>
            <person name="Takaki Y."/>
            <person name="Nishi S."/>
            <person name="Hori S."/>
            <person name="Arai W."/>
            <person name="Tsubouchi T."/>
            <person name="Morono Y."/>
            <person name="Uchiyama I."/>
            <person name="Ito T."/>
            <person name="Fujiyama A."/>
            <person name="Inagaki F."/>
            <person name="Takami H."/>
        </authorList>
    </citation>
    <scope>NUCLEOTIDE SEQUENCE</scope>
    <source>
        <strain evidence="1">Expedition CK06-06</strain>
    </source>
</reference>
<dbReference type="EMBL" id="BARV01009653">
    <property type="protein sequence ID" value="GAI03031.1"/>
    <property type="molecule type" value="Genomic_DNA"/>
</dbReference>
<proteinExistence type="predicted"/>
<name>X1LB13_9ZZZZ</name>
<gene>
    <name evidence="1" type="ORF">S06H3_18962</name>
</gene>
<accession>X1LB13</accession>
<organism evidence="1">
    <name type="scientific">marine sediment metagenome</name>
    <dbReference type="NCBI Taxonomy" id="412755"/>
    <lineage>
        <taxon>unclassified sequences</taxon>
        <taxon>metagenomes</taxon>
        <taxon>ecological metagenomes</taxon>
    </lineage>
</organism>
<dbReference type="AlphaFoldDB" id="X1LB13"/>
<feature type="non-terminal residue" evidence="1">
    <location>
        <position position="1"/>
    </location>
</feature>
<evidence type="ECO:0000313" key="1">
    <source>
        <dbReference type="EMBL" id="GAI03031.1"/>
    </source>
</evidence>
<sequence>FQRQKIELHDFDYAMSSAGYDEGIRKQVYNSLRPYPSIPDLVLWGRYHASPTALEGAVANYFDVDPVLWPIWEWLALQRLTTMQVQTLYRRGLLSDTDFFNELTKIGWSDTDRPRIEELGWTMPNAMLLVQGDLMQQRDTPEIIKDISIADINPKYAQKYFDAILTKPASADLVAYELRRDPKLTGLDARLRQIGIHPDYFDTYKTLAYPIPPVADIITMAVREAFTPAIAKKFGQYEDYPPEFEHWAERKGLSKDWSMRYWAAHWSLPSAQQGFEMLHRGAINFGELDMLLRALDVMPFWRDK</sequence>
<comment type="caution">
    <text evidence="1">The sequence shown here is derived from an EMBL/GenBank/DDBJ whole genome shotgun (WGS) entry which is preliminary data.</text>
</comment>
<feature type="non-terminal residue" evidence="1">
    <location>
        <position position="304"/>
    </location>
</feature>
<protein>
    <submittedName>
        <fullName evidence="1">Uncharacterized protein</fullName>
    </submittedName>
</protein>